<evidence type="ECO:0000256" key="1">
    <source>
        <dbReference type="SAM" id="SignalP"/>
    </source>
</evidence>
<name>A0AAD6UM53_9AGAR</name>
<evidence type="ECO:0000259" key="2">
    <source>
        <dbReference type="Pfam" id="PF14021"/>
    </source>
</evidence>
<keyword evidence="4" id="KW-1185">Reference proteome</keyword>
<dbReference type="InterPro" id="IPR025331">
    <property type="entry name" value="TNT"/>
</dbReference>
<dbReference type="PANTHER" id="PTHR42059:SF1">
    <property type="entry name" value="TNT DOMAIN-CONTAINING PROTEIN"/>
    <property type="match status" value="1"/>
</dbReference>
<sequence length="183" mass="20663">MLSFSHLSVVACWVLLWLPTVKPRLLIEPADRRLRMQRHRILQQLGVLLDYFGFEGGSFLAPAFTPYGQRSLPPSSLNTPDGRVMRTANYFVYRVLNKFIVLTGTTAPWFEQPGQQRQHLALIAIRILIPASTTTRLELNSYVFFQSSAASTIITGDYFEGSPLLLVQVGTRGKPYQVHLAKI</sequence>
<dbReference type="EMBL" id="JARJCW010000177">
    <property type="protein sequence ID" value="KAJ7189464.1"/>
    <property type="molecule type" value="Genomic_DNA"/>
</dbReference>
<dbReference type="InterPro" id="IPR053024">
    <property type="entry name" value="Fungal_surface_NADase"/>
</dbReference>
<evidence type="ECO:0000313" key="3">
    <source>
        <dbReference type="EMBL" id="KAJ7189464.1"/>
    </source>
</evidence>
<keyword evidence="1" id="KW-0732">Signal</keyword>
<dbReference type="Pfam" id="PF14021">
    <property type="entry name" value="TNT"/>
    <property type="match status" value="1"/>
</dbReference>
<feature type="signal peptide" evidence="1">
    <location>
        <begin position="1"/>
        <end position="23"/>
    </location>
</feature>
<evidence type="ECO:0000313" key="4">
    <source>
        <dbReference type="Proteomes" id="UP001219525"/>
    </source>
</evidence>
<feature type="chain" id="PRO_5041930151" description="TNT domain-containing protein" evidence="1">
    <location>
        <begin position="24"/>
        <end position="183"/>
    </location>
</feature>
<gene>
    <name evidence="3" type="ORF">GGX14DRAFT_609302</name>
</gene>
<reference evidence="3" key="1">
    <citation type="submission" date="2023-03" db="EMBL/GenBank/DDBJ databases">
        <title>Massive genome expansion in bonnet fungi (Mycena s.s.) driven by repeated elements and novel gene families across ecological guilds.</title>
        <authorList>
            <consortium name="Lawrence Berkeley National Laboratory"/>
            <person name="Harder C.B."/>
            <person name="Miyauchi S."/>
            <person name="Viragh M."/>
            <person name="Kuo A."/>
            <person name="Thoen E."/>
            <person name="Andreopoulos B."/>
            <person name="Lu D."/>
            <person name="Skrede I."/>
            <person name="Drula E."/>
            <person name="Henrissat B."/>
            <person name="Morin E."/>
            <person name="Kohler A."/>
            <person name="Barry K."/>
            <person name="LaButti K."/>
            <person name="Morin E."/>
            <person name="Salamov A."/>
            <person name="Lipzen A."/>
            <person name="Mereny Z."/>
            <person name="Hegedus B."/>
            <person name="Baldrian P."/>
            <person name="Stursova M."/>
            <person name="Weitz H."/>
            <person name="Taylor A."/>
            <person name="Grigoriev I.V."/>
            <person name="Nagy L.G."/>
            <person name="Martin F."/>
            <person name="Kauserud H."/>
        </authorList>
    </citation>
    <scope>NUCLEOTIDE SEQUENCE</scope>
    <source>
        <strain evidence="3">9144</strain>
    </source>
</reference>
<dbReference type="GO" id="GO:0050135">
    <property type="term" value="F:NADP+ nucleosidase activity"/>
    <property type="evidence" value="ECO:0007669"/>
    <property type="project" value="InterPro"/>
</dbReference>
<protein>
    <recommendedName>
        <fullName evidence="2">TNT domain-containing protein</fullName>
    </recommendedName>
</protein>
<feature type="domain" description="TNT" evidence="2">
    <location>
        <begin position="45"/>
        <end position="121"/>
    </location>
</feature>
<accession>A0AAD6UM53</accession>
<dbReference type="AlphaFoldDB" id="A0AAD6UM53"/>
<comment type="caution">
    <text evidence="3">The sequence shown here is derived from an EMBL/GenBank/DDBJ whole genome shotgun (WGS) entry which is preliminary data.</text>
</comment>
<dbReference type="PANTHER" id="PTHR42059">
    <property type="entry name" value="TNT DOMAIN-CONTAINING PROTEIN"/>
    <property type="match status" value="1"/>
</dbReference>
<proteinExistence type="predicted"/>
<dbReference type="Proteomes" id="UP001219525">
    <property type="component" value="Unassembled WGS sequence"/>
</dbReference>
<organism evidence="3 4">
    <name type="scientific">Mycena pura</name>
    <dbReference type="NCBI Taxonomy" id="153505"/>
    <lineage>
        <taxon>Eukaryota</taxon>
        <taxon>Fungi</taxon>
        <taxon>Dikarya</taxon>
        <taxon>Basidiomycota</taxon>
        <taxon>Agaricomycotina</taxon>
        <taxon>Agaricomycetes</taxon>
        <taxon>Agaricomycetidae</taxon>
        <taxon>Agaricales</taxon>
        <taxon>Marasmiineae</taxon>
        <taxon>Mycenaceae</taxon>
        <taxon>Mycena</taxon>
    </lineage>
</organism>